<evidence type="ECO:0000313" key="1">
    <source>
        <dbReference type="EMBL" id="KAK7590225.1"/>
    </source>
</evidence>
<organism evidence="2 3">
    <name type="scientific">Parthenolecanium corni</name>
    <dbReference type="NCBI Taxonomy" id="536013"/>
    <lineage>
        <taxon>Eukaryota</taxon>
        <taxon>Metazoa</taxon>
        <taxon>Ecdysozoa</taxon>
        <taxon>Arthropoda</taxon>
        <taxon>Hexapoda</taxon>
        <taxon>Insecta</taxon>
        <taxon>Pterygota</taxon>
        <taxon>Neoptera</taxon>
        <taxon>Paraneoptera</taxon>
        <taxon>Hemiptera</taxon>
        <taxon>Sternorrhyncha</taxon>
        <taxon>Coccoidea</taxon>
        <taxon>Coccidae</taxon>
        <taxon>Parthenolecanium</taxon>
    </lineage>
</organism>
<keyword evidence="3" id="KW-1185">Reference proteome</keyword>
<dbReference type="EMBL" id="JBBCAQ010000022">
    <property type="protein sequence ID" value="KAK7590228.1"/>
    <property type="molecule type" value="Genomic_DNA"/>
</dbReference>
<name>A0AAN9TJS1_9HEMI</name>
<accession>A0AAN9TJS1</accession>
<dbReference type="Proteomes" id="UP001367676">
    <property type="component" value="Unassembled WGS sequence"/>
</dbReference>
<protein>
    <submittedName>
        <fullName evidence="2">Uncharacterized protein</fullName>
    </submittedName>
</protein>
<dbReference type="AlphaFoldDB" id="A0AAN9TJS1"/>
<evidence type="ECO:0000313" key="3">
    <source>
        <dbReference type="Proteomes" id="UP001367676"/>
    </source>
</evidence>
<comment type="caution">
    <text evidence="2">The sequence shown here is derived from an EMBL/GenBank/DDBJ whole genome shotgun (WGS) entry which is preliminary data.</text>
</comment>
<reference evidence="2 3" key="1">
    <citation type="submission" date="2024-03" db="EMBL/GenBank/DDBJ databases">
        <title>Adaptation during the transition from Ophiocordyceps entomopathogen to insect associate is accompanied by gene loss and intensified selection.</title>
        <authorList>
            <person name="Ward C.M."/>
            <person name="Onetto C.A."/>
            <person name="Borneman A.R."/>
        </authorList>
    </citation>
    <scope>NUCLEOTIDE SEQUENCE [LARGE SCALE GENOMIC DNA]</scope>
    <source>
        <strain evidence="2">AWRI1</strain>
        <tissue evidence="2">Single Adult Female</tissue>
    </source>
</reference>
<gene>
    <name evidence="1" type="ORF">V9T40_001838</name>
    <name evidence="2" type="ORF">V9T40_001841</name>
</gene>
<proteinExistence type="predicted"/>
<evidence type="ECO:0000313" key="2">
    <source>
        <dbReference type="EMBL" id="KAK7590228.1"/>
    </source>
</evidence>
<sequence>MTKKDNQNEPDELTGALIRNQREMKSLFRRSLAGFQLSQFSLSCLNFCPVVSIFGWMSHFLSSCLGIYN</sequence>
<dbReference type="EMBL" id="JBBCAQ010000022">
    <property type="protein sequence ID" value="KAK7590225.1"/>
    <property type="molecule type" value="Genomic_DNA"/>
</dbReference>